<reference evidence="1" key="1">
    <citation type="submission" date="2020-03" db="EMBL/GenBank/DDBJ databases">
        <title>A high-quality chromosome-level genome assembly of a woody plant with both climbing and erect habits, Rhamnella rubrinervis.</title>
        <authorList>
            <person name="Lu Z."/>
            <person name="Yang Y."/>
            <person name="Zhu X."/>
            <person name="Sun Y."/>
        </authorList>
    </citation>
    <scope>NUCLEOTIDE SEQUENCE</scope>
    <source>
        <strain evidence="1">BYM</strain>
        <tissue evidence="1">Leaf</tissue>
    </source>
</reference>
<comment type="caution">
    <text evidence="1">The sequence shown here is derived from an EMBL/GenBank/DDBJ whole genome shotgun (WGS) entry which is preliminary data.</text>
</comment>
<evidence type="ECO:0000313" key="1">
    <source>
        <dbReference type="EMBL" id="KAF3431913.1"/>
    </source>
</evidence>
<dbReference type="EMBL" id="VOIH02000012">
    <property type="protein sequence ID" value="KAF3431913.1"/>
    <property type="molecule type" value="Genomic_DNA"/>
</dbReference>
<sequence>MLLVSEWVGRGSRLAAVPAARLKLLGYVYGGPALLARRWSREPWAYMWARVRVHAYGLGSVRCLAGRLKWQKWLMWESSIGKAHWLLRQVPTPISGTTTPNCLGELRETEKFMD</sequence>
<dbReference type="AlphaFoldDB" id="A0A8K0DPP7"/>
<evidence type="ECO:0000313" key="2">
    <source>
        <dbReference type="Proteomes" id="UP000796880"/>
    </source>
</evidence>
<protein>
    <submittedName>
        <fullName evidence="1">Uncharacterized protein</fullName>
    </submittedName>
</protein>
<accession>A0A8K0DPP7</accession>
<gene>
    <name evidence="1" type="ORF">FNV43_RR26649</name>
</gene>
<proteinExistence type="predicted"/>
<keyword evidence="2" id="KW-1185">Reference proteome</keyword>
<dbReference type="Proteomes" id="UP000796880">
    <property type="component" value="Unassembled WGS sequence"/>
</dbReference>
<organism evidence="1 2">
    <name type="scientific">Rhamnella rubrinervis</name>
    <dbReference type="NCBI Taxonomy" id="2594499"/>
    <lineage>
        <taxon>Eukaryota</taxon>
        <taxon>Viridiplantae</taxon>
        <taxon>Streptophyta</taxon>
        <taxon>Embryophyta</taxon>
        <taxon>Tracheophyta</taxon>
        <taxon>Spermatophyta</taxon>
        <taxon>Magnoliopsida</taxon>
        <taxon>eudicotyledons</taxon>
        <taxon>Gunneridae</taxon>
        <taxon>Pentapetalae</taxon>
        <taxon>rosids</taxon>
        <taxon>fabids</taxon>
        <taxon>Rosales</taxon>
        <taxon>Rhamnaceae</taxon>
        <taxon>rhamnoid group</taxon>
        <taxon>Rhamneae</taxon>
        <taxon>Rhamnella</taxon>
    </lineage>
</organism>
<name>A0A8K0DPP7_9ROSA</name>